<dbReference type="PANTHER" id="PTHR42756">
    <property type="entry name" value="TRANSCRIPTIONAL REGULATOR, MARR"/>
    <property type="match status" value="1"/>
</dbReference>
<dbReference type="GO" id="GO:0003677">
    <property type="term" value="F:DNA binding"/>
    <property type="evidence" value="ECO:0007669"/>
    <property type="project" value="UniProtKB-KW"/>
</dbReference>
<keyword evidence="3" id="KW-0804">Transcription</keyword>
<dbReference type="GO" id="GO:0003700">
    <property type="term" value="F:DNA-binding transcription factor activity"/>
    <property type="evidence" value="ECO:0007669"/>
    <property type="project" value="InterPro"/>
</dbReference>
<dbReference type="SUPFAM" id="SSF46785">
    <property type="entry name" value="Winged helix' DNA-binding domain"/>
    <property type="match status" value="1"/>
</dbReference>
<dbReference type="Gene3D" id="1.10.10.10">
    <property type="entry name" value="Winged helix-like DNA-binding domain superfamily/Winged helix DNA-binding domain"/>
    <property type="match status" value="1"/>
</dbReference>
<comment type="caution">
    <text evidence="5">The sequence shown here is derived from an EMBL/GenBank/DDBJ whole genome shotgun (WGS) entry which is preliminary data.</text>
</comment>
<evidence type="ECO:0000313" key="5">
    <source>
        <dbReference type="EMBL" id="OUR95764.1"/>
    </source>
</evidence>
<dbReference type="EMBL" id="MAAO01000007">
    <property type="protein sequence ID" value="OUR95764.1"/>
    <property type="molecule type" value="Genomic_DNA"/>
</dbReference>
<feature type="domain" description="HTH marR-type" evidence="4">
    <location>
        <begin position="1"/>
        <end position="137"/>
    </location>
</feature>
<sequence length="152" mass="17899">MYCFSMSFLCEFDRVHSRFQLMLEQSLKRWGITSSQFRILNTLAKNEKLQPKELAQILEVDIAASSRLIDRLVAKEMVDRIRCENDRRVCFVTIAAKFQKEILSIIEHEKRVEEFFLEGISKKHRESFKSAISELSKQKKYRSGEKGQSVIF</sequence>
<evidence type="ECO:0000259" key="4">
    <source>
        <dbReference type="PROSITE" id="PS50995"/>
    </source>
</evidence>
<dbReference type="PRINTS" id="PR00598">
    <property type="entry name" value="HTHMARR"/>
</dbReference>
<accession>A0A1Y5FAV0</accession>
<evidence type="ECO:0000256" key="1">
    <source>
        <dbReference type="ARBA" id="ARBA00023015"/>
    </source>
</evidence>
<name>A0A1Y5FAV0_9BACT</name>
<dbReference type="Proteomes" id="UP000196531">
    <property type="component" value="Unassembled WGS sequence"/>
</dbReference>
<evidence type="ECO:0000313" key="6">
    <source>
        <dbReference type="Proteomes" id="UP000196531"/>
    </source>
</evidence>
<keyword evidence="2" id="KW-0238">DNA-binding</keyword>
<dbReference type="AlphaFoldDB" id="A0A1Y5FAV0"/>
<proteinExistence type="predicted"/>
<dbReference type="SMART" id="SM00347">
    <property type="entry name" value="HTH_MARR"/>
    <property type="match status" value="1"/>
</dbReference>
<keyword evidence="1" id="KW-0805">Transcription regulation</keyword>
<reference evidence="6" key="1">
    <citation type="journal article" date="2017" name="Proc. Natl. Acad. Sci. U.S.A.">
        <title>Simulation of Deepwater Horizon oil plume reveals substrate specialization within a complex community of hydrocarbon-degraders.</title>
        <authorList>
            <person name="Hu P."/>
            <person name="Dubinsky E.A."/>
            <person name="Probst A.J."/>
            <person name="Wang J."/>
            <person name="Sieber C.M.K."/>
            <person name="Tom L.M."/>
            <person name="Gardinali P."/>
            <person name="Banfield J.F."/>
            <person name="Atlas R.M."/>
            <person name="Andersen G.L."/>
        </authorList>
    </citation>
    <scope>NUCLEOTIDE SEQUENCE [LARGE SCALE GENOMIC DNA]</scope>
</reference>
<evidence type="ECO:0000256" key="2">
    <source>
        <dbReference type="ARBA" id="ARBA00023125"/>
    </source>
</evidence>
<dbReference type="InterPro" id="IPR000835">
    <property type="entry name" value="HTH_MarR-typ"/>
</dbReference>
<protein>
    <recommendedName>
        <fullName evidence="4">HTH marR-type domain-containing protein</fullName>
    </recommendedName>
</protein>
<organism evidence="5 6">
    <name type="scientific">Halobacteriovorax marinus</name>
    <dbReference type="NCBI Taxonomy" id="97084"/>
    <lineage>
        <taxon>Bacteria</taxon>
        <taxon>Pseudomonadati</taxon>
        <taxon>Bdellovibrionota</taxon>
        <taxon>Bacteriovoracia</taxon>
        <taxon>Bacteriovoracales</taxon>
        <taxon>Halobacteriovoraceae</taxon>
        <taxon>Halobacteriovorax</taxon>
    </lineage>
</organism>
<evidence type="ECO:0000256" key="3">
    <source>
        <dbReference type="ARBA" id="ARBA00023163"/>
    </source>
</evidence>
<dbReference type="InterPro" id="IPR036390">
    <property type="entry name" value="WH_DNA-bd_sf"/>
</dbReference>
<dbReference type="InterPro" id="IPR036388">
    <property type="entry name" value="WH-like_DNA-bd_sf"/>
</dbReference>
<dbReference type="Pfam" id="PF12802">
    <property type="entry name" value="MarR_2"/>
    <property type="match status" value="1"/>
</dbReference>
<gene>
    <name evidence="5" type="ORF">A9Q84_14780</name>
</gene>
<dbReference type="PROSITE" id="PS50995">
    <property type="entry name" value="HTH_MARR_2"/>
    <property type="match status" value="1"/>
</dbReference>
<dbReference type="PANTHER" id="PTHR42756:SF1">
    <property type="entry name" value="TRANSCRIPTIONAL REPRESSOR OF EMRAB OPERON"/>
    <property type="match status" value="1"/>
</dbReference>